<keyword evidence="3" id="KW-1185">Reference proteome</keyword>
<dbReference type="InterPro" id="IPR027795">
    <property type="entry name" value="CASTOR_ACT_dom"/>
</dbReference>
<feature type="domain" description="CASTOR ACT" evidence="1">
    <location>
        <begin position="76"/>
        <end position="129"/>
    </location>
</feature>
<protein>
    <recommendedName>
        <fullName evidence="1">CASTOR ACT domain-containing protein</fullName>
    </recommendedName>
</protein>
<dbReference type="Pfam" id="PF13840">
    <property type="entry name" value="ACT_7"/>
    <property type="match status" value="1"/>
</dbReference>
<sequence>MPSSLDLIVHGELFYTYQVPPTTKLPPELLDLLISPPAISTFVSISRTPAEISIVTNFKLETTIVSTTEGIKDATPWRCMSIRGPMEFNLTGIMCNLTTPLKVAEVLDTDYLLIPADEDKVHKAIEALKKDWTIVIAS</sequence>
<organism evidence="2 3">
    <name type="scientific">Hydnum rufescens UP504</name>
    <dbReference type="NCBI Taxonomy" id="1448309"/>
    <lineage>
        <taxon>Eukaryota</taxon>
        <taxon>Fungi</taxon>
        <taxon>Dikarya</taxon>
        <taxon>Basidiomycota</taxon>
        <taxon>Agaricomycotina</taxon>
        <taxon>Agaricomycetes</taxon>
        <taxon>Cantharellales</taxon>
        <taxon>Hydnaceae</taxon>
        <taxon>Hydnum</taxon>
    </lineage>
</organism>
<dbReference type="OrthoDB" id="58529at2759"/>
<reference evidence="2" key="1">
    <citation type="journal article" date="2020" name="Nat. Commun.">
        <title>Large-scale genome sequencing of mycorrhizal fungi provides insights into the early evolution of symbiotic traits.</title>
        <authorList>
            <person name="Miyauchi S."/>
            <person name="Kiss E."/>
            <person name="Kuo A."/>
            <person name="Drula E."/>
            <person name="Kohler A."/>
            <person name="Sanchez-Garcia M."/>
            <person name="Morin E."/>
            <person name="Andreopoulos B."/>
            <person name="Barry K.W."/>
            <person name="Bonito G."/>
            <person name="Buee M."/>
            <person name="Carver A."/>
            <person name="Chen C."/>
            <person name="Cichocki N."/>
            <person name="Clum A."/>
            <person name="Culley D."/>
            <person name="Crous P.W."/>
            <person name="Fauchery L."/>
            <person name="Girlanda M."/>
            <person name="Hayes R.D."/>
            <person name="Keri Z."/>
            <person name="LaButti K."/>
            <person name="Lipzen A."/>
            <person name="Lombard V."/>
            <person name="Magnuson J."/>
            <person name="Maillard F."/>
            <person name="Murat C."/>
            <person name="Nolan M."/>
            <person name="Ohm R.A."/>
            <person name="Pangilinan J."/>
            <person name="Pereira M.F."/>
            <person name="Perotto S."/>
            <person name="Peter M."/>
            <person name="Pfister S."/>
            <person name="Riley R."/>
            <person name="Sitrit Y."/>
            <person name="Stielow J.B."/>
            <person name="Szollosi G."/>
            <person name="Zifcakova L."/>
            <person name="Stursova M."/>
            <person name="Spatafora J.W."/>
            <person name="Tedersoo L."/>
            <person name="Vaario L.M."/>
            <person name="Yamada A."/>
            <person name="Yan M."/>
            <person name="Wang P."/>
            <person name="Xu J."/>
            <person name="Bruns T."/>
            <person name="Baldrian P."/>
            <person name="Vilgalys R."/>
            <person name="Dunand C."/>
            <person name="Henrissat B."/>
            <person name="Grigoriev I.V."/>
            <person name="Hibbett D."/>
            <person name="Nagy L.G."/>
            <person name="Martin F.M."/>
        </authorList>
    </citation>
    <scope>NUCLEOTIDE SEQUENCE</scope>
    <source>
        <strain evidence="2">UP504</strain>
    </source>
</reference>
<evidence type="ECO:0000259" key="1">
    <source>
        <dbReference type="Pfam" id="PF13840"/>
    </source>
</evidence>
<dbReference type="AlphaFoldDB" id="A0A9P6BBK6"/>
<evidence type="ECO:0000313" key="3">
    <source>
        <dbReference type="Proteomes" id="UP000886523"/>
    </source>
</evidence>
<comment type="caution">
    <text evidence="2">The sequence shown here is derived from an EMBL/GenBank/DDBJ whole genome shotgun (WGS) entry which is preliminary data.</text>
</comment>
<proteinExistence type="predicted"/>
<gene>
    <name evidence="2" type="ORF">BS47DRAFT_1335082</name>
</gene>
<name>A0A9P6BBK6_9AGAM</name>
<dbReference type="Proteomes" id="UP000886523">
    <property type="component" value="Unassembled WGS sequence"/>
</dbReference>
<accession>A0A9P6BBK6</accession>
<dbReference type="Gene3D" id="3.30.2130.10">
    <property type="entry name" value="VC0802-like"/>
    <property type="match status" value="1"/>
</dbReference>
<evidence type="ECO:0000313" key="2">
    <source>
        <dbReference type="EMBL" id="KAF9520994.1"/>
    </source>
</evidence>
<dbReference type="EMBL" id="MU128909">
    <property type="protein sequence ID" value="KAF9520994.1"/>
    <property type="molecule type" value="Genomic_DNA"/>
</dbReference>